<reference evidence="1" key="1">
    <citation type="submission" date="2023-04" db="EMBL/GenBank/DDBJ databases">
        <title>Candida boidinii NBRC 1967.</title>
        <authorList>
            <person name="Ichikawa N."/>
            <person name="Sato H."/>
            <person name="Tonouchi N."/>
        </authorList>
    </citation>
    <scope>NUCLEOTIDE SEQUENCE</scope>
    <source>
        <strain evidence="1">NBRC 1967</strain>
    </source>
</reference>
<dbReference type="EMBL" id="BSXV01000045">
    <property type="protein sequence ID" value="GME87121.1"/>
    <property type="molecule type" value="Genomic_DNA"/>
</dbReference>
<organism evidence="1 2">
    <name type="scientific">Candida boidinii</name>
    <name type="common">Yeast</name>
    <dbReference type="NCBI Taxonomy" id="5477"/>
    <lineage>
        <taxon>Eukaryota</taxon>
        <taxon>Fungi</taxon>
        <taxon>Dikarya</taxon>
        <taxon>Ascomycota</taxon>
        <taxon>Saccharomycotina</taxon>
        <taxon>Pichiomycetes</taxon>
        <taxon>Pichiales</taxon>
        <taxon>Pichiaceae</taxon>
        <taxon>Ogataea</taxon>
        <taxon>Ogataea/Candida clade</taxon>
    </lineage>
</organism>
<keyword evidence="2" id="KW-1185">Reference proteome</keyword>
<evidence type="ECO:0000313" key="2">
    <source>
        <dbReference type="Proteomes" id="UP001165101"/>
    </source>
</evidence>
<name>A0ACB5TE52_CANBO</name>
<accession>A0ACB5TE52</accession>
<evidence type="ECO:0000313" key="1">
    <source>
        <dbReference type="EMBL" id="GME87121.1"/>
    </source>
</evidence>
<dbReference type="Proteomes" id="UP001165101">
    <property type="component" value="Unassembled WGS sequence"/>
</dbReference>
<protein>
    <submittedName>
        <fullName evidence="1">Unnamed protein product</fullName>
    </submittedName>
</protein>
<proteinExistence type="predicted"/>
<comment type="caution">
    <text evidence="1">The sequence shown here is derived from an EMBL/GenBank/DDBJ whole genome shotgun (WGS) entry which is preliminary data.</text>
</comment>
<gene>
    <name evidence="1" type="ORF">Cboi01_000019500</name>
</gene>
<sequence length="684" mass="78939">MSLRALKRLERLKEQELLNSSETEIREDAEEDDEESDHEPTKNSKMAGGFNAFALLNDHEESEDEDENENEDENESLDEYEDAVLPEDDIKIETEVNKKVEIKGNQTNNKKGKKNKKKKGKNSKKEPEKPLEDLDSDAELDKFLQQVRLKDQKLMKKDDELTDDEYIFDEIEGPMEIYLPGGKFFTISKFKKSLPLLQFNAADLDPEKEFQNLFGKLSSSALEDADSTSSTFITPEILKQIKQLSKKVRGWAGRDRRSIPGTSRKLTLTKIRDDWIPTTQKPLMMEELGSSELQALFESQSQDWKDVIRDDIVKETNAGVRYFKMVEGHHSRLVNTQFYISVAIQPNHEALIQLLQRSPYHLESLLQVASILQRQGDNTNTNGLVERALFVFDWSLKPTFTFGSGLCRLPFEYYFNRQVYLTIFRYISILTQKNTFFTALNACKLLLSFCPADDPYGVRYFIDFYAIHSEEYQYLIDFVKSPLVTSYKEWYTPSLAYSVALAYFRLNKLPEAQESLKEAFKAHPYTAYLLLESVGIGSLEWSKGDVSTSVQLATALYVARTKTLWNDQEAVDFLNFELLPLIRREEKDISPGDFHLMNLTEIPRNLLRLVILSNETSAMAKLPADFWDSNEIFEFDVLPPKNGDSIFDYIDQNRVGDAMINNSMDAEEERQIEELLRQTALQDQ</sequence>